<evidence type="ECO:0000313" key="1">
    <source>
        <dbReference type="EMBL" id="KAK8502423.1"/>
    </source>
</evidence>
<comment type="caution">
    <text evidence="1">The sequence shown here is derived from an EMBL/GenBank/DDBJ whole genome shotgun (WGS) entry which is preliminary data.</text>
</comment>
<evidence type="ECO:0008006" key="3">
    <source>
        <dbReference type="Google" id="ProtNLM"/>
    </source>
</evidence>
<proteinExistence type="predicted"/>
<sequence length="73" mass="8202">MQRAATHLAYILGVAVGGGWQSLVAIMLGNLLGYIVDFEVMVWYFRLYSFHLRSDFDQTKCCSSNCKDFGEAS</sequence>
<reference evidence="1 2" key="1">
    <citation type="journal article" date="2024" name="G3 (Bethesda)">
        <title>Genome assembly of Hibiscus sabdariffa L. provides insights into metabolisms of medicinal natural products.</title>
        <authorList>
            <person name="Kim T."/>
        </authorList>
    </citation>
    <scope>NUCLEOTIDE SEQUENCE [LARGE SCALE GENOMIC DNA]</scope>
    <source>
        <strain evidence="1">TK-2024</strain>
        <tissue evidence="1">Old leaves</tissue>
    </source>
</reference>
<name>A0ABR2B696_9ROSI</name>
<evidence type="ECO:0000313" key="2">
    <source>
        <dbReference type="Proteomes" id="UP001472677"/>
    </source>
</evidence>
<organism evidence="1 2">
    <name type="scientific">Hibiscus sabdariffa</name>
    <name type="common">roselle</name>
    <dbReference type="NCBI Taxonomy" id="183260"/>
    <lineage>
        <taxon>Eukaryota</taxon>
        <taxon>Viridiplantae</taxon>
        <taxon>Streptophyta</taxon>
        <taxon>Embryophyta</taxon>
        <taxon>Tracheophyta</taxon>
        <taxon>Spermatophyta</taxon>
        <taxon>Magnoliopsida</taxon>
        <taxon>eudicotyledons</taxon>
        <taxon>Gunneridae</taxon>
        <taxon>Pentapetalae</taxon>
        <taxon>rosids</taxon>
        <taxon>malvids</taxon>
        <taxon>Malvales</taxon>
        <taxon>Malvaceae</taxon>
        <taxon>Malvoideae</taxon>
        <taxon>Hibiscus</taxon>
    </lineage>
</organism>
<gene>
    <name evidence="1" type="ORF">V6N12_020016</name>
</gene>
<protein>
    <recommendedName>
        <fullName evidence="3">Copper transporter</fullName>
    </recommendedName>
</protein>
<keyword evidence="2" id="KW-1185">Reference proteome</keyword>
<dbReference type="EMBL" id="JBBPBM010000169">
    <property type="protein sequence ID" value="KAK8502423.1"/>
    <property type="molecule type" value="Genomic_DNA"/>
</dbReference>
<accession>A0ABR2B696</accession>
<dbReference type="Proteomes" id="UP001472677">
    <property type="component" value="Unassembled WGS sequence"/>
</dbReference>